<comment type="subcellular location">
    <subcellularLocation>
        <location evidence="2">Membrane</location>
        <topology evidence="2">Multi-pass membrane protein</topology>
    </subcellularLocation>
</comment>
<feature type="region of interest" description="Disordered" evidence="9">
    <location>
        <begin position="1"/>
        <end position="31"/>
    </location>
</feature>
<evidence type="ECO:0000256" key="10">
    <source>
        <dbReference type="SAM" id="Phobius"/>
    </source>
</evidence>
<evidence type="ECO:0000256" key="6">
    <source>
        <dbReference type="ARBA" id="ARBA00022692"/>
    </source>
</evidence>
<feature type="transmembrane region" description="Helical" evidence="10">
    <location>
        <begin position="198"/>
        <end position="218"/>
    </location>
</feature>
<feature type="transmembrane region" description="Helical" evidence="10">
    <location>
        <begin position="148"/>
        <end position="165"/>
    </location>
</feature>
<dbReference type="InterPro" id="IPR039653">
    <property type="entry name" value="Prenyltransferase"/>
</dbReference>
<gene>
    <name evidence="11" type="ORF">GBAR_LOCUS17713</name>
</gene>
<dbReference type="EMBL" id="CASHTH010002526">
    <property type="protein sequence ID" value="CAI8031208.1"/>
    <property type="molecule type" value="Genomic_DNA"/>
</dbReference>
<comment type="caution">
    <text evidence="11">The sequence shown here is derived from an EMBL/GenBank/DDBJ whole genome shotgun (WGS) entry which is preliminary data.</text>
</comment>
<dbReference type="Pfam" id="PF01040">
    <property type="entry name" value="UbiA"/>
    <property type="match status" value="1"/>
</dbReference>
<dbReference type="GO" id="GO:0006744">
    <property type="term" value="P:ubiquinone biosynthetic process"/>
    <property type="evidence" value="ECO:0007669"/>
    <property type="project" value="TreeGrafter"/>
</dbReference>
<keyword evidence="7 10" id="KW-1133">Transmembrane helix</keyword>
<keyword evidence="5" id="KW-0808">Transferase</keyword>
<dbReference type="PANTHER" id="PTHR11048">
    <property type="entry name" value="PRENYLTRANSFERASES"/>
    <property type="match status" value="1"/>
</dbReference>
<dbReference type="FunFam" id="1.10.357.140:FF:000008">
    <property type="entry name" value="4-hydroxybenzoate octaprenyltransferase"/>
    <property type="match status" value="1"/>
</dbReference>
<evidence type="ECO:0000256" key="4">
    <source>
        <dbReference type="ARBA" id="ARBA00005985"/>
    </source>
</evidence>
<dbReference type="AlphaFoldDB" id="A0AA35WRI9"/>
<reference evidence="11" key="1">
    <citation type="submission" date="2023-03" db="EMBL/GenBank/DDBJ databases">
        <authorList>
            <person name="Steffen K."/>
            <person name="Cardenas P."/>
        </authorList>
    </citation>
    <scope>NUCLEOTIDE SEQUENCE</scope>
</reference>
<keyword evidence="8 10" id="KW-0472">Membrane</keyword>
<evidence type="ECO:0000313" key="12">
    <source>
        <dbReference type="Proteomes" id="UP001174909"/>
    </source>
</evidence>
<keyword evidence="6 10" id="KW-0812">Transmembrane</keyword>
<feature type="transmembrane region" description="Helical" evidence="10">
    <location>
        <begin position="172"/>
        <end position="192"/>
    </location>
</feature>
<dbReference type="NCBIfam" id="TIGR01475">
    <property type="entry name" value="ubiA_other"/>
    <property type="match status" value="1"/>
</dbReference>
<feature type="transmembrane region" description="Helical" evidence="10">
    <location>
        <begin position="253"/>
        <end position="284"/>
    </location>
</feature>
<evidence type="ECO:0000256" key="1">
    <source>
        <dbReference type="ARBA" id="ARBA00001946"/>
    </source>
</evidence>
<dbReference type="InterPro" id="IPR044878">
    <property type="entry name" value="UbiA_sf"/>
</dbReference>
<name>A0AA35WRI9_GEOBA</name>
<evidence type="ECO:0000256" key="3">
    <source>
        <dbReference type="ARBA" id="ARBA00005179"/>
    </source>
</evidence>
<evidence type="ECO:0000256" key="5">
    <source>
        <dbReference type="ARBA" id="ARBA00022679"/>
    </source>
</evidence>
<dbReference type="CDD" id="cd13959">
    <property type="entry name" value="PT_UbiA_COQ2"/>
    <property type="match status" value="1"/>
</dbReference>
<dbReference type="InterPro" id="IPR000537">
    <property type="entry name" value="UbiA_prenyltransferase"/>
</dbReference>
<proteinExistence type="inferred from homology"/>
<comment type="pathway">
    <text evidence="3">Secondary metabolite biosynthesis.</text>
</comment>
<dbReference type="Gene3D" id="1.10.357.140">
    <property type="entry name" value="UbiA prenyltransferase"/>
    <property type="match status" value="1"/>
</dbReference>
<feature type="transmembrane region" description="Helical" evidence="10">
    <location>
        <begin position="122"/>
        <end position="142"/>
    </location>
</feature>
<feature type="transmembrane region" description="Helical" evidence="10">
    <location>
        <begin position="80"/>
        <end position="101"/>
    </location>
</feature>
<evidence type="ECO:0000256" key="9">
    <source>
        <dbReference type="SAM" id="MobiDB-lite"/>
    </source>
</evidence>
<comment type="cofactor">
    <cofactor evidence="1">
        <name>Mg(2+)</name>
        <dbReference type="ChEBI" id="CHEBI:18420"/>
    </cofactor>
</comment>
<dbReference type="GO" id="GO:0016765">
    <property type="term" value="F:transferase activity, transferring alkyl or aryl (other than methyl) groups"/>
    <property type="evidence" value="ECO:0007669"/>
    <property type="project" value="InterPro"/>
</dbReference>
<organism evidence="11 12">
    <name type="scientific">Geodia barretti</name>
    <name type="common">Barrett's horny sponge</name>
    <dbReference type="NCBI Taxonomy" id="519541"/>
    <lineage>
        <taxon>Eukaryota</taxon>
        <taxon>Metazoa</taxon>
        <taxon>Porifera</taxon>
        <taxon>Demospongiae</taxon>
        <taxon>Heteroscleromorpha</taxon>
        <taxon>Tetractinellida</taxon>
        <taxon>Astrophorina</taxon>
        <taxon>Geodiidae</taxon>
        <taxon>Geodia</taxon>
    </lineage>
</organism>
<dbReference type="Gene3D" id="1.20.120.1780">
    <property type="entry name" value="UbiA prenyltransferase"/>
    <property type="match status" value="1"/>
</dbReference>
<evidence type="ECO:0000313" key="11">
    <source>
        <dbReference type="EMBL" id="CAI8031208.1"/>
    </source>
</evidence>
<dbReference type="PANTHER" id="PTHR11048:SF28">
    <property type="entry name" value="4-HYDROXYBENZOATE POLYPRENYLTRANSFERASE, MITOCHONDRIAL"/>
    <property type="match status" value="1"/>
</dbReference>
<accession>A0AA35WRI9</accession>
<protein>
    <submittedName>
        <fullName evidence="11">4-hydroxybenzoate octaprenyltransferase</fullName>
    </submittedName>
</protein>
<evidence type="ECO:0000256" key="7">
    <source>
        <dbReference type="ARBA" id="ARBA00022989"/>
    </source>
</evidence>
<evidence type="ECO:0000256" key="8">
    <source>
        <dbReference type="ARBA" id="ARBA00023136"/>
    </source>
</evidence>
<keyword evidence="12" id="KW-1185">Reference proteome</keyword>
<dbReference type="GO" id="GO:0005886">
    <property type="term" value="C:plasma membrane"/>
    <property type="evidence" value="ECO:0007669"/>
    <property type="project" value="TreeGrafter"/>
</dbReference>
<feature type="transmembrane region" description="Helical" evidence="10">
    <location>
        <begin position="304"/>
        <end position="321"/>
    </location>
</feature>
<evidence type="ECO:0000256" key="2">
    <source>
        <dbReference type="ARBA" id="ARBA00004141"/>
    </source>
</evidence>
<dbReference type="Proteomes" id="UP001174909">
    <property type="component" value="Unassembled WGS sequence"/>
</dbReference>
<comment type="similarity">
    <text evidence="4">Belongs to the UbiA prenyltransferase family.</text>
</comment>
<sequence length="322" mass="35648">MRSRRSLMQDGGSTEYERSSNPPVRGAQDGQKMGRKMGLFLDAIKFHESIFALPFAYTGMILAAWTESEAVRWYPTLHQFIWITVAMVGARTVGMAANRIIDRHIDAQNPRNASRHLPSGKLSMRDMTLLTLVAFAVLIFAAYQLNTLALALAPVAVAYLIFYPYTKRFTWASNLLLGWALAIAPSAAWIGVAGSLPWQSVLLSLAVALWAGSFDILYHTQDYDFQKQTGLHSIASRFGVVGAFWWARVMDGLALIALIVLGVWLAIGWPYYIGIALAAGFLIYKHRLVSPDDLSSLGMAFFRINAYVSTTMFTATLIAVLI</sequence>
<dbReference type="InterPro" id="IPR006371">
    <property type="entry name" value="Polyprenyltransferase_UbiA-li"/>
</dbReference>
<feature type="transmembrane region" description="Helical" evidence="10">
    <location>
        <begin position="46"/>
        <end position="65"/>
    </location>
</feature>